<evidence type="ECO:0000313" key="1">
    <source>
        <dbReference type="EMBL" id="AMK54345.1"/>
    </source>
</evidence>
<dbReference type="KEGG" id="fro:AALO17_12110"/>
<name>A0A140DUL8_9FIRM</name>
<reference evidence="1 2" key="1">
    <citation type="journal article" date="2016" name="Gut Pathog.">
        <title>Whole genome sequencing of "Faecalibaculum rodentium" ALO17, isolated from C57BL/6J laboratory mouse feces.</title>
        <authorList>
            <person name="Lim S."/>
            <person name="Chang D.H."/>
            <person name="Ahn S."/>
            <person name="Kim B.C."/>
        </authorList>
    </citation>
    <scope>NUCLEOTIDE SEQUENCE [LARGE SCALE GENOMIC DNA]</scope>
    <source>
        <strain evidence="1 2">Alo17</strain>
    </source>
</reference>
<organism evidence="1 2">
    <name type="scientific">Faecalibaculum rodentium</name>
    <dbReference type="NCBI Taxonomy" id="1702221"/>
    <lineage>
        <taxon>Bacteria</taxon>
        <taxon>Bacillati</taxon>
        <taxon>Bacillota</taxon>
        <taxon>Erysipelotrichia</taxon>
        <taxon>Erysipelotrichales</taxon>
        <taxon>Erysipelotrichaceae</taxon>
        <taxon>Faecalibaculum</taxon>
    </lineage>
</organism>
<protein>
    <submittedName>
        <fullName evidence="1">Uncharacterized protein</fullName>
    </submittedName>
</protein>
<dbReference type="EMBL" id="CP011391">
    <property type="protein sequence ID" value="AMK54345.1"/>
    <property type="molecule type" value="Genomic_DNA"/>
</dbReference>
<dbReference type="STRING" id="1702221.AALO17_12110"/>
<dbReference type="Proteomes" id="UP000069771">
    <property type="component" value="Chromosome"/>
</dbReference>
<sequence length="49" mass="5707">MRLLFQKTGDCIPQREQMHAGRTARLTERQTIQVRQSAIPCNRPKIRDG</sequence>
<gene>
    <name evidence="1" type="ORF">AALO17_12110</name>
</gene>
<keyword evidence="2" id="KW-1185">Reference proteome</keyword>
<accession>A0A140DUL8</accession>
<evidence type="ECO:0000313" key="2">
    <source>
        <dbReference type="Proteomes" id="UP000069771"/>
    </source>
</evidence>
<dbReference type="AlphaFoldDB" id="A0A140DUL8"/>
<proteinExistence type="predicted"/>